<dbReference type="SMART" id="SM01121">
    <property type="entry name" value="Dak1_2"/>
    <property type="match status" value="1"/>
</dbReference>
<organism evidence="2 3">
    <name type="scientific">Amylolactobacillus amylotrophicus DSM 20534</name>
    <dbReference type="NCBI Taxonomy" id="1423722"/>
    <lineage>
        <taxon>Bacteria</taxon>
        <taxon>Bacillati</taxon>
        <taxon>Bacillota</taxon>
        <taxon>Bacilli</taxon>
        <taxon>Lactobacillales</taxon>
        <taxon>Lactobacillaceae</taxon>
        <taxon>Amylolactobacillus</taxon>
    </lineage>
</organism>
<accession>A0A0R1H1P8</accession>
<gene>
    <name evidence="2" type="ORF">FC62_GL000054</name>
</gene>
<comment type="caution">
    <text evidence="2">The sequence shown here is derived from an EMBL/GenBank/DDBJ whole genome shotgun (WGS) entry which is preliminary data.</text>
</comment>
<dbReference type="InterPro" id="IPR050270">
    <property type="entry name" value="DegV_domain_contain"/>
</dbReference>
<protein>
    <submittedName>
        <fullName evidence="2">Glycerone kinase</fullName>
    </submittedName>
</protein>
<proteinExistence type="predicted"/>
<dbReference type="PANTHER" id="PTHR33434:SF4">
    <property type="entry name" value="PHOSPHATASE PROTEIN"/>
    <property type="match status" value="1"/>
</dbReference>
<dbReference type="Pfam" id="PF13684">
    <property type="entry name" value="FakA-like_C"/>
    <property type="match status" value="1"/>
</dbReference>
<dbReference type="AlphaFoldDB" id="A0A0R1H1P8"/>
<dbReference type="PROSITE" id="PS51480">
    <property type="entry name" value="DHAL"/>
    <property type="match status" value="1"/>
</dbReference>
<dbReference type="GO" id="GO:0004371">
    <property type="term" value="F:glycerone kinase activity"/>
    <property type="evidence" value="ECO:0007669"/>
    <property type="project" value="InterPro"/>
</dbReference>
<keyword evidence="2" id="KW-0418">Kinase</keyword>
<dbReference type="EMBL" id="AZCV01000001">
    <property type="protein sequence ID" value="KRK38371.1"/>
    <property type="molecule type" value="Genomic_DNA"/>
</dbReference>
<reference evidence="2 3" key="1">
    <citation type="journal article" date="2015" name="Genome Announc.">
        <title>Expanding the biotechnology potential of lactobacilli through comparative genomics of 213 strains and associated genera.</title>
        <authorList>
            <person name="Sun Z."/>
            <person name="Harris H.M."/>
            <person name="McCann A."/>
            <person name="Guo C."/>
            <person name="Argimon S."/>
            <person name="Zhang W."/>
            <person name="Yang X."/>
            <person name="Jeffery I.B."/>
            <person name="Cooney J.C."/>
            <person name="Kagawa T.F."/>
            <person name="Liu W."/>
            <person name="Song Y."/>
            <person name="Salvetti E."/>
            <person name="Wrobel A."/>
            <person name="Rasinkangas P."/>
            <person name="Parkhill J."/>
            <person name="Rea M.C."/>
            <person name="O'Sullivan O."/>
            <person name="Ritari J."/>
            <person name="Douillard F.P."/>
            <person name="Paul Ross R."/>
            <person name="Yang R."/>
            <person name="Briner A.E."/>
            <person name="Felis G.E."/>
            <person name="de Vos W.M."/>
            <person name="Barrangou R."/>
            <person name="Klaenhammer T.R."/>
            <person name="Caufield P.W."/>
            <person name="Cui Y."/>
            <person name="Zhang H."/>
            <person name="O'Toole P.W."/>
        </authorList>
    </citation>
    <scope>NUCLEOTIDE SEQUENCE [LARGE SCALE GENOMIC DNA]</scope>
    <source>
        <strain evidence="2 3">DSM 20534</strain>
    </source>
</reference>
<dbReference type="InterPro" id="IPR033470">
    <property type="entry name" value="FakA-like_C"/>
</dbReference>
<dbReference type="InterPro" id="IPR004007">
    <property type="entry name" value="DhaL_dom"/>
</dbReference>
<dbReference type="Pfam" id="PF21645">
    <property type="entry name" value="FakA-like_M"/>
    <property type="match status" value="1"/>
</dbReference>
<dbReference type="Gene3D" id="1.25.40.340">
    <property type="match status" value="1"/>
</dbReference>
<dbReference type="Proteomes" id="UP000050909">
    <property type="component" value="Unassembled WGS sequence"/>
</dbReference>
<sequence>MVLKEIKADKFRDMIRVASHRLGKNAQFVNSLNVFPVPDGDTGTNMNLTVQSGAKAVNEQAETDIGILTKALAKGMLMGARGNSGVITSQLFRGFQKSTDGKAVLTANDLAEAFATGVETAYKAVMKPVEGTILTVARGGAQAGLNAVKETDDAIQVMQAVADGAKKALKTTPDFLPVLKEVGVVDSGGQGLVFIYEGFFEGLSGEDLPDTYEPNESEMDEMVNAAHHQSVQSQLATEDIKFGYCTEIMVDLTKDVPNKKKFVYDDFRNYLDKLGDSLLVVSDDEVVKVHVHTENPGKVFAYGTEFGQLDKIKIDNMRIQHETIVEQDSDEEDVDFAVIAVASGDGIKDLFKSLGVNRIISGGQTMNPSTQDILDAVKNSGAKKALILPNNGNILMAAKQAAAVADIPVGIVPTKTISQGMTVMLSFNPDGDVDDNVAEMTEAIETVKSGEITKAIRKTEIDGVKIQKNDYMGIVDGDIKVAQTDLIETTVATIKSMLDDDSEIVTLLYGADTTEALANQVVEDLNGTVDDDIEFEIHAGGQPVYNFLISVE</sequence>
<dbReference type="Pfam" id="PF02734">
    <property type="entry name" value="Dak2"/>
    <property type="match status" value="1"/>
</dbReference>
<dbReference type="InterPro" id="IPR019986">
    <property type="entry name" value="YloV-like"/>
</dbReference>
<dbReference type="SMART" id="SM01120">
    <property type="entry name" value="Dak2"/>
    <property type="match status" value="1"/>
</dbReference>
<dbReference type="InterPro" id="IPR048394">
    <property type="entry name" value="FakA-like_M"/>
</dbReference>
<dbReference type="PANTHER" id="PTHR33434">
    <property type="entry name" value="DEGV DOMAIN-CONTAINING PROTEIN DR_1986-RELATED"/>
    <property type="match status" value="1"/>
</dbReference>
<dbReference type="PATRIC" id="fig|1423722.3.peg.54"/>
<evidence type="ECO:0000259" key="1">
    <source>
        <dbReference type="PROSITE" id="PS51480"/>
    </source>
</evidence>
<dbReference type="GO" id="GO:0006071">
    <property type="term" value="P:glycerol metabolic process"/>
    <property type="evidence" value="ECO:0007669"/>
    <property type="project" value="InterPro"/>
</dbReference>
<evidence type="ECO:0000313" key="2">
    <source>
        <dbReference type="EMBL" id="KRK38371.1"/>
    </source>
</evidence>
<evidence type="ECO:0000313" key="3">
    <source>
        <dbReference type="Proteomes" id="UP000050909"/>
    </source>
</evidence>
<keyword evidence="3" id="KW-1185">Reference proteome</keyword>
<dbReference type="SUPFAM" id="SSF101473">
    <property type="entry name" value="DhaL-like"/>
    <property type="match status" value="1"/>
</dbReference>
<dbReference type="RefSeq" id="WP_056946308.1">
    <property type="nucleotide sequence ID" value="NZ_AZCV01000001.1"/>
</dbReference>
<feature type="domain" description="DhaL" evidence="1">
    <location>
        <begin position="9"/>
        <end position="201"/>
    </location>
</feature>
<keyword evidence="2" id="KW-0808">Transferase</keyword>
<name>A0A0R1H1P8_9LACO</name>
<dbReference type="NCBIfam" id="TIGR03599">
    <property type="entry name" value="YloV"/>
    <property type="match status" value="1"/>
</dbReference>
<dbReference type="InterPro" id="IPR036117">
    <property type="entry name" value="DhaL_dom_sf"/>
</dbReference>